<keyword evidence="2" id="KW-0539">Nucleus</keyword>
<dbReference type="GO" id="GO:0000981">
    <property type="term" value="F:DNA-binding transcription factor activity, RNA polymerase II-specific"/>
    <property type="evidence" value="ECO:0007669"/>
    <property type="project" value="InterPro"/>
</dbReference>
<dbReference type="PROSITE" id="PS50048">
    <property type="entry name" value="ZN2_CY6_FUNGAL_2"/>
    <property type="match status" value="1"/>
</dbReference>
<dbReference type="GO" id="GO:0045944">
    <property type="term" value="P:positive regulation of transcription by RNA polymerase II"/>
    <property type="evidence" value="ECO:0007669"/>
    <property type="project" value="TreeGrafter"/>
</dbReference>
<dbReference type="GO" id="GO:0008270">
    <property type="term" value="F:zinc ion binding"/>
    <property type="evidence" value="ECO:0007669"/>
    <property type="project" value="InterPro"/>
</dbReference>
<dbReference type="CDD" id="cd12148">
    <property type="entry name" value="fungal_TF_MHR"/>
    <property type="match status" value="1"/>
</dbReference>
<dbReference type="CDD" id="cd00067">
    <property type="entry name" value="GAL4"/>
    <property type="match status" value="1"/>
</dbReference>
<dbReference type="OrthoDB" id="5319341at2759"/>
<dbReference type="SMART" id="SM00066">
    <property type="entry name" value="GAL4"/>
    <property type="match status" value="1"/>
</dbReference>
<comment type="subcellular location">
    <subcellularLocation>
        <location evidence="1">Nucleus</location>
    </subcellularLocation>
</comment>
<feature type="region of interest" description="Disordered" evidence="3">
    <location>
        <begin position="1"/>
        <end position="35"/>
    </location>
</feature>
<sequence length="598" mass="66261">MEPSEAPSHGSLAESQPPRPKRVRKSRSRGLRTKTGCLTCRKRHKKCDEQQPVCGPCSISSRDCIYADGPAAPAPQSQGSPTFSRHAKREVVVPATIPEVPRHSMSSTTGPSPHNLYPSPVEAPQPAPAMTLAEAYQYAYSPDTVASELLTTDMASNRWLDLLATDAAQADAGFSLAPSPAPEDSVSNSGYAEPRTIGTENQPVQGAHLIPTTPAAAASERHAWSLDRDIVLTNQEALLFRTFAERASLWLDLFDPYKHFGTYAIRLALRNVGLMKAILALTARHSAIVQANMGATSEVDSSLAVQYYYETLHYISSALQYNSYTHSEELLGTALVISTYEMLDSSDSNWKRHLKGVFWIQRSQDVNGASKGLRQSVWWAWLRQDIWAAFRERRRCFSFWRPVKDYPELRQDELADRAVYLLSQTVNYCSKLEPSPTEPETTAKRARVGEALMSELERWKSYLGPKFQPLPTAATNPNSVFQPLWIHPPQFAVALQVYSFACILITLHRPAVSGFDGYLKTQRTLSDAVATICGIATELKDEGSQILSAQCLFGAGLCVQDEVKRNAIISLINACEARTGWPMETLRNDLRAEWAKVG</sequence>
<feature type="region of interest" description="Disordered" evidence="3">
    <location>
        <begin position="174"/>
        <end position="207"/>
    </location>
</feature>
<comment type="caution">
    <text evidence="5">The sequence shown here is derived from an EMBL/GenBank/DDBJ whole genome shotgun (WGS) entry which is preliminary data.</text>
</comment>
<name>A0A9P9WMR3_9PEZI</name>
<protein>
    <recommendedName>
        <fullName evidence="4">Zn(2)-C6 fungal-type domain-containing protein</fullName>
    </recommendedName>
</protein>
<evidence type="ECO:0000313" key="5">
    <source>
        <dbReference type="EMBL" id="KAI1871039.1"/>
    </source>
</evidence>
<evidence type="ECO:0000259" key="4">
    <source>
        <dbReference type="PROSITE" id="PS50048"/>
    </source>
</evidence>
<dbReference type="InterPro" id="IPR021858">
    <property type="entry name" value="Fun_TF"/>
</dbReference>
<dbReference type="GO" id="GO:0000976">
    <property type="term" value="F:transcription cis-regulatory region binding"/>
    <property type="evidence" value="ECO:0007669"/>
    <property type="project" value="TreeGrafter"/>
</dbReference>
<dbReference type="SUPFAM" id="SSF57701">
    <property type="entry name" value="Zn2/Cys6 DNA-binding domain"/>
    <property type="match status" value="1"/>
</dbReference>
<dbReference type="InterPro" id="IPR036864">
    <property type="entry name" value="Zn2-C6_fun-type_DNA-bd_sf"/>
</dbReference>
<dbReference type="PROSITE" id="PS00463">
    <property type="entry name" value="ZN2_CY6_FUNGAL_1"/>
    <property type="match status" value="1"/>
</dbReference>
<dbReference type="Proteomes" id="UP000829685">
    <property type="component" value="Unassembled WGS sequence"/>
</dbReference>
<evidence type="ECO:0000256" key="1">
    <source>
        <dbReference type="ARBA" id="ARBA00004123"/>
    </source>
</evidence>
<proteinExistence type="predicted"/>
<reference evidence="5" key="1">
    <citation type="submission" date="2021-03" db="EMBL/GenBank/DDBJ databases">
        <title>Revisited historic fungal species revealed as producer of novel bioactive compounds through whole genome sequencing and comparative genomics.</title>
        <authorList>
            <person name="Vignolle G.A."/>
            <person name="Hochenegger N."/>
            <person name="Mach R.L."/>
            <person name="Mach-Aigner A.R."/>
            <person name="Javad Rahimi M."/>
            <person name="Salim K.A."/>
            <person name="Chan C.M."/>
            <person name="Lim L.B.L."/>
            <person name="Cai F."/>
            <person name="Druzhinina I.S."/>
            <person name="U'Ren J.M."/>
            <person name="Derntl C."/>
        </authorList>
    </citation>
    <scope>NUCLEOTIDE SEQUENCE</scope>
    <source>
        <strain evidence="5">TUCIM 5799</strain>
    </source>
</reference>
<dbReference type="Pfam" id="PF11951">
    <property type="entry name" value="Fungal_trans_2"/>
    <property type="match status" value="1"/>
</dbReference>
<dbReference type="AlphaFoldDB" id="A0A9P9WMR3"/>
<keyword evidence="6" id="KW-1185">Reference proteome</keyword>
<dbReference type="Pfam" id="PF00172">
    <property type="entry name" value="Zn_clus"/>
    <property type="match status" value="1"/>
</dbReference>
<evidence type="ECO:0000313" key="6">
    <source>
        <dbReference type="Proteomes" id="UP000829685"/>
    </source>
</evidence>
<dbReference type="PANTHER" id="PTHR37534">
    <property type="entry name" value="TRANSCRIPTIONAL ACTIVATOR PROTEIN UGA3"/>
    <property type="match status" value="1"/>
</dbReference>
<organism evidence="5 6">
    <name type="scientific">Neoarthrinium moseri</name>
    <dbReference type="NCBI Taxonomy" id="1658444"/>
    <lineage>
        <taxon>Eukaryota</taxon>
        <taxon>Fungi</taxon>
        <taxon>Dikarya</taxon>
        <taxon>Ascomycota</taxon>
        <taxon>Pezizomycotina</taxon>
        <taxon>Sordariomycetes</taxon>
        <taxon>Xylariomycetidae</taxon>
        <taxon>Amphisphaeriales</taxon>
        <taxon>Apiosporaceae</taxon>
        <taxon>Neoarthrinium</taxon>
    </lineage>
</organism>
<dbReference type="GO" id="GO:0005634">
    <property type="term" value="C:nucleus"/>
    <property type="evidence" value="ECO:0007669"/>
    <property type="project" value="UniProtKB-SubCell"/>
</dbReference>
<dbReference type="Gene3D" id="4.10.240.10">
    <property type="entry name" value="Zn(2)-C6 fungal-type DNA-binding domain"/>
    <property type="match status" value="1"/>
</dbReference>
<gene>
    <name evidence="5" type="ORF">JX265_006079</name>
</gene>
<feature type="compositionally biased region" description="Basic residues" evidence="3">
    <location>
        <begin position="19"/>
        <end position="32"/>
    </location>
</feature>
<accession>A0A9P9WMR3</accession>
<feature type="domain" description="Zn(2)-C6 fungal-type" evidence="4">
    <location>
        <begin position="36"/>
        <end position="66"/>
    </location>
</feature>
<evidence type="ECO:0000256" key="3">
    <source>
        <dbReference type="SAM" id="MobiDB-lite"/>
    </source>
</evidence>
<dbReference type="EMBL" id="JAFIMR010000013">
    <property type="protein sequence ID" value="KAI1871039.1"/>
    <property type="molecule type" value="Genomic_DNA"/>
</dbReference>
<evidence type="ECO:0000256" key="2">
    <source>
        <dbReference type="ARBA" id="ARBA00023242"/>
    </source>
</evidence>
<dbReference type="PANTHER" id="PTHR37534:SF3">
    <property type="entry name" value="ZN(II)2CYS6 TRANSCRIPTION FACTOR (EUROFUNG)"/>
    <property type="match status" value="1"/>
</dbReference>
<dbReference type="InterPro" id="IPR001138">
    <property type="entry name" value="Zn2Cys6_DnaBD"/>
</dbReference>